<dbReference type="HOGENOM" id="CLU_2876763_0_0_10"/>
<evidence type="ECO:0000256" key="1">
    <source>
        <dbReference type="SAM" id="SignalP"/>
    </source>
</evidence>
<sequence>MRKFLVFSLGLMSVLAFTTFIPEASQASSGGCMWSDRDFSCDPTFTDGHCALPDDCEVVVVTE</sequence>
<keyword evidence="1" id="KW-0732">Signal</keyword>
<gene>
    <name evidence="2" type="ordered locus">Belba_1749</name>
</gene>
<dbReference type="Proteomes" id="UP000006050">
    <property type="component" value="Chromosome"/>
</dbReference>
<keyword evidence="3" id="KW-1185">Reference proteome</keyword>
<proteinExistence type="predicted"/>
<feature type="chain" id="PRO_5003684148" evidence="1">
    <location>
        <begin position="19"/>
        <end position="63"/>
    </location>
</feature>
<dbReference type="AlphaFoldDB" id="I3Z533"/>
<feature type="signal peptide" evidence="1">
    <location>
        <begin position="1"/>
        <end position="18"/>
    </location>
</feature>
<dbReference type="EMBL" id="CP003281">
    <property type="protein sequence ID" value="AFL84351.1"/>
    <property type="molecule type" value="Genomic_DNA"/>
</dbReference>
<dbReference type="RefSeq" id="WP_014772331.1">
    <property type="nucleotide sequence ID" value="NC_018010.1"/>
</dbReference>
<evidence type="ECO:0000313" key="2">
    <source>
        <dbReference type="EMBL" id="AFL84351.1"/>
    </source>
</evidence>
<organism evidence="2 3">
    <name type="scientific">Belliella baltica (strain DSM 15883 / CIP 108006 / LMG 21964 / BA134)</name>
    <dbReference type="NCBI Taxonomy" id="866536"/>
    <lineage>
        <taxon>Bacteria</taxon>
        <taxon>Pseudomonadati</taxon>
        <taxon>Bacteroidota</taxon>
        <taxon>Cytophagia</taxon>
        <taxon>Cytophagales</taxon>
        <taxon>Cyclobacteriaceae</taxon>
        <taxon>Belliella</taxon>
    </lineage>
</organism>
<dbReference type="KEGG" id="bbd:Belba_1749"/>
<reference evidence="3" key="1">
    <citation type="submission" date="2012-06" db="EMBL/GenBank/DDBJ databases">
        <title>The complete genome of Belliella baltica DSM 15883.</title>
        <authorList>
            <person name="Lucas S."/>
            <person name="Copeland A."/>
            <person name="Lapidus A."/>
            <person name="Goodwin L."/>
            <person name="Pitluck S."/>
            <person name="Peters L."/>
            <person name="Mikhailova N."/>
            <person name="Davenport K."/>
            <person name="Kyrpides N."/>
            <person name="Mavromatis K."/>
            <person name="Pagani I."/>
            <person name="Ivanova N."/>
            <person name="Ovchinnikova G."/>
            <person name="Zeytun A."/>
            <person name="Detter J.C."/>
            <person name="Han C."/>
            <person name="Land M."/>
            <person name="Hauser L."/>
            <person name="Markowitz V."/>
            <person name="Cheng J.-F."/>
            <person name="Hugenholtz P."/>
            <person name="Woyke T."/>
            <person name="Wu D."/>
            <person name="Tindall B."/>
            <person name="Pomrenke H."/>
            <person name="Brambilla E."/>
            <person name="Klenk H.-P."/>
            <person name="Eisen J.A."/>
        </authorList>
    </citation>
    <scope>NUCLEOTIDE SEQUENCE [LARGE SCALE GENOMIC DNA]</scope>
    <source>
        <strain evidence="3">DSM 15883 / CIP 108006 / LMG 21964 / BA134</strain>
    </source>
</reference>
<evidence type="ECO:0000313" key="3">
    <source>
        <dbReference type="Proteomes" id="UP000006050"/>
    </source>
</evidence>
<protein>
    <submittedName>
        <fullName evidence="2">Uncharacterized protein</fullName>
    </submittedName>
</protein>
<accession>I3Z533</accession>
<name>I3Z533_BELBD</name>